<accession>A0A6I3J4H0</accession>
<dbReference type="AlphaFoldDB" id="A0A6I3J4H0"/>
<dbReference type="SUPFAM" id="SSF56796">
    <property type="entry name" value="Dehydroquinate synthase-like"/>
    <property type="match status" value="1"/>
</dbReference>
<keyword evidence="2" id="KW-0560">Oxidoreductase</keyword>
<organism evidence="6 7">
    <name type="scientific">Nocardioides marmotae</name>
    <dbReference type="NCBI Taxonomy" id="2663857"/>
    <lineage>
        <taxon>Bacteria</taxon>
        <taxon>Bacillati</taxon>
        <taxon>Actinomycetota</taxon>
        <taxon>Actinomycetes</taxon>
        <taxon>Propionibacteriales</taxon>
        <taxon>Nocardioidaceae</taxon>
        <taxon>Nocardioides</taxon>
    </lineage>
</organism>
<protein>
    <submittedName>
        <fullName evidence="6">Iron-containing alcohol dehydrogenase</fullName>
    </submittedName>
</protein>
<dbReference type="PANTHER" id="PTHR11496:SF102">
    <property type="entry name" value="ALCOHOL DEHYDROGENASE 4"/>
    <property type="match status" value="1"/>
</dbReference>
<evidence type="ECO:0000256" key="1">
    <source>
        <dbReference type="ARBA" id="ARBA00007358"/>
    </source>
</evidence>
<dbReference type="GO" id="GO:0046872">
    <property type="term" value="F:metal ion binding"/>
    <property type="evidence" value="ECO:0007669"/>
    <property type="project" value="InterPro"/>
</dbReference>
<dbReference type="Pfam" id="PF00465">
    <property type="entry name" value="Fe-ADH"/>
    <property type="match status" value="1"/>
</dbReference>
<comment type="caution">
    <text evidence="6">The sequence shown here is derived from an EMBL/GenBank/DDBJ whole genome shotgun (WGS) entry which is preliminary data.</text>
</comment>
<dbReference type="PANTHER" id="PTHR11496">
    <property type="entry name" value="ALCOHOL DEHYDROGENASE"/>
    <property type="match status" value="1"/>
</dbReference>
<dbReference type="InterPro" id="IPR001670">
    <property type="entry name" value="ADH_Fe/GldA"/>
</dbReference>
<dbReference type="GO" id="GO:0018506">
    <property type="term" value="F:maleylacetate reductase activity"/>
    <property type="evidence" value="ECO:0007669"/>
    <property type="project" value="InterPro"/>
</dbReference>
<dbReference type="Gene3D" id="1.20.1090.10">
    <property type="entry name" value="Dehydroquinate synthase-like - alpha domain"/>
    <property type="match status" value="1"/>
</dbReference>
<dbReference type="Proteomes" id="UP000433406">
    <property type="component" value="Unassembled WGS sequence"/>
</dbReference>
<dbReference type="GO" id="GO:0004022">
    <property type="term" value="F:alcohol dehydrogenase (NAD+) activity"/>
    <property type="evidence" value="ECO:0007669"/>
    <property type="project" value="TreeGrafter"/>
</dbReference>
<keyword evidence="3" id="KW-0520">NAD</keyword>
<gene>
    <name evidence="6" type="ORF">GGQ22_02155</name>
</gene>
<dbReference type="InterPro" id="IPR039697">
    <property type="entry name" value="Alcohol_dehydrogenase_Fe"/>
</dbReference>
<evidence type="ECO:0000256" key="2">
    <source>
        <dbReference type="ARBA" id="ARBA00023002"/>
    </source>
</evidence>
<evidence type="ECO:0000313" key="6">
    <source>
        <dbReference type="EMBL" id="MTB93874.1"/>
    </source>
</evidence>
<feature type="domain" description="Fe-containing alcohol dehydrogenase-like C-terminal" evidence="5">
    <location>
        <begin position="169"/>
        <end position="350"/>
    </location>
</feature>
<reference evidence="6 7" key="1">
    <citation type="submission" date="2019-10" db="EMBL/GenBank/DDBJ databases">
        <title>Nocardioides novel species isolated from the excrement of Marmot.</title>
        <authorList>
            <person name="Zhang G."/>
        </authorList>
    </citation>
    <scope>NUCLEOTIDE SEQUENCE [LARGE SCALE GENOMIC DNA]</scope>
    <source>
        <strain evidence="7">zg-579</strain>
    </source>
</reference>
<dbReference type="Gene3D" id="3.40.50.1970">
    <property type="match status" value="1"/>
</dbReference>
<name>A0A6I3J4H0_9ACTN</name>
<comment type="similarity">
    <text evidence="1">Belongs to the iron-containing alcohol dehydrogenase family.</text>
</comment>
<dbReference type="InterPro" id="IPR056798">
    <property type="entry name" value="ADH_Fe_C"/>
</dbReference>
<proteinExistence type="inferred from homology"/>
<keyword evidence="7" id="KW-1185">Reference proteome</keyword>
<dbReference type="EMBL" id="WLCI01000002">
    <property type="protein sequence ID" value="MTB93874.1"/>
    <property type="molecule type" value="Genomic_DNA"/>
</dbReference>
<feature type="domain" description="Alcohol dehydrogenase iron-type/glycerol dehydrogenase GldA" evidence="4">
    <location>
        <begin position="13"/>
        <end position="157"/>
    </location>
</feature>
<evidence type="ECO:0000313" key="7">
    <source>
        <dbReference type="Proteomes" id="UP000433406"/>
    </source>
</evidence>
<dbReference type="Pfam" id="PF25137">
    <property type="entry name" value="ADH_Fe_C"/>
    <property type="match status" value="1"/>
</dbReference>
<dbReference type="InterPro" id="IPR034786">
    <property type="entry name" value="MAR"/>
</dbReference>
<dbReference type="RefSeq" id="WP_154613624.1">
    <property type="nucleotide sequence ID" value="NZ_CP053660.1"/>
</dbReference>
<dbReference type="CDD" id="cd08177">
    <property type="entry name" value="MAR"/>
    <property type="match status" value="1"/>
</dbReference>
<evidence type="ECO:0000256" key="3">
    <source>
        <dbReference type="ARBA" id="ARBA00023027"/>
    </source>
</evidence>
<sequence length="357" mass="37101">MSTGTRFTYDALPGRILFGEGLAGTVLADELDRLGCRRVLAFAGEGERDIADRLLPPLGERVVGVFDGVRMHVPAEVAEAATARARELEVDGLLCIGGGSTTGTAKTVARETGLPILAVPTTYAGSEVTPVWGLTTAARKETGRDLRVLPRTVVYDPQLTWSLPSALAVASGLNAMAHSVEALWTEAANPVTTSLAIESVRALATGLRAIAADEGDRDARTALTYGAYLAGSCFAVAGSGLHHKICHALGGAFDLPHAETHATVLPHVLAFNAPTLGPVAQRLAEAIGCDDAAVGLSHLAREVGAPQRLTDVGMRPDDLDEAVDVIAAKLPIHNPRPVDRGDIASILAAALHGTETC</sequence>
<evidence type="ECO:0000259" key="4">
    <source>
        <dbReference type="Pfam" id="PF00465"/>
    </source>
</evidence>
<evidence type="ECO:0000259" key="5">
    <source>
        <dbReference type="Pfam" id="PF25137"/>
    </source>
</evidence>